<sequence>MNILDHVHSKALSYPGGIAALAVRMGIPYSTLKSKLNPNCATHHLYVQEYERLIAILDTDDFARFHAAERDGVFVKSHKLDAVSDMELLDLFLERESRYGKFAARVRTSLEDGGIDKREYDDLMRLFDEVSETREQIKARIKSIHDQTMERESRLKAIK</sequence>
<dbReference type="GO" id="GO:0003677">
    <property type="term" value="F:DNA binding"/>
    <property type="evidence" value="ECO:0007669"/>
    <property type="project" value="InterPro"/>
</dbReference>
<dbReference type="OrthoDB" id="6688863at2"/>
<dbReference type="Proteomes" id="UP000199459">
    <property type="component" value="Unassembled WGS sequence"/>
</dbReference>
<dbReference type="RefSeq" id="WP_090633364.1">
    <property type="nucleotide sequence ID" value="NZ_FOCP01000018.1"/>
</dbReference>
<dbReference type="Pfam" id="PF06892">
    <property type="entry name" value="Phage_CP76"/>
    <property type="match status" value="1"/>
</dbReference>
<reference evidence="1 2" key="1">
    <citation type="submission" date="2016-10" db="EMBL/GenBank/DDBJ databases">
        <authorList>
            <person name="de Groot N.N."/>
        </authorList>
    </citation>
    <scope>NUCLEOTIDE SEQUENCE [LARGE SCALE GENOMIC DNA]</scope>
    <source>
        <strain evidence="1 2">Nm22</strain>
    </source>
</reference>
<evidence type="ECO:0000313" key="1">
    <source>
        <dbReference type="EMBL" id="SEN43828.1"/>
    </source>
</evidence>
<dbReference type="EMBL" id="FOCP01000018">
    <property type="protein sequence ID" value="SEN43828.1"/>
    <property type="molecule type" value="Genomic_DNA"/>
</dbReference>
<evidence type="ECO:0008006" key="3">
    <source>
        <dbReference type="Google" id="ProtNLM"/>
    </source>
</evidence>
<dbReference type="AlphaFoldDB" id="A0A1H8GKJ6"/>
<accession>A0A1H8GKJ6</accession>
<organism evidence="1 2">
    <name type="scientific">Nitrosomonas marina</name>
    <dbReference type="NCBI Taxonomy" id="917"/>
    <lineage>
        <taxon>Bacteria</taxon>
        <taxon>Pseudomonadati</taxon>
        <taxon>Pseudomonadota</taxon>
        <taxon>Betaproteobacteria</taxon>
        <taxon>Nitrosomonadales</taxon>
        <taxon>Nitrosomonadaceae</taxon>
        <taxon>Nitrosomonas</taxon>
    </lineage>
</organism>
<proteinExistence type="predicted"/>
<dbReference type="InterPro" id="IPR009679">
    <property type="entry name" value="Phage_186_CII-like"/>
</dbReference>
<protein>
    <recommendedName>
        <fullName evidence="3">Phage regulatory protein CII (CP76)</fullName>
    </recommendedName>
</protein>
<name>A0A1H8GKJ6_9PROT</name>
<gene>
    <name evidence="1" type="ORF">SAMN05216325_11844</name>
</gene>
<evidence type="ECO:0000313" key="2">
    <source>
        <dbReference type="Proteomes" id="UP000199459"/>
    </source>
</evidence>